<keyword evidence="4" id="KW-0175">Coiled coil</keyword>
<reference evidence="6" key="1">
    <citation type="journal article" date="2023" name="GigaByte">
        <title>Genome assembly of the bearded iris, Iris pallida Lam.</title>
        <authorList>
            <person name="Bruccoleri R.E."/>
            <person name="Oakeley E.J."/>
            <person name="Faust A.M.E."/>
            <person name="Altorfer M."/>
            <person name="Dessus-Babus S."/>
            <person name="Burckhardt D."/>
            <person name="Oertli M."/>
            <person name="Naumann U."/>
            <person name="Petersen F."/>
            <person name="Wong J."/>
        </authorList>
    </citation>
    <scope>NUCLEOTIDE SEQUENCE</scope>
    <source>
        <strain evidence="6">GSM-AAB239-AS_SAM_17_03QT</strain>
    </source>
</reference>
<evidence type="ECO:0000256" key="2">
    <source>
        <dbReference type="ARBA" id="ARBA00022771"/>
    </source>
</evidence>
<reference evidence="6" key="2">
    <citation type="submission" date="2023-04" db="EMBL/GenBank/DDBJ databases">
        <authorList>
            <person name="Bruccoleri R.E."/>
            <person name="Oakeley E.J."/>
            <person name="Faust A.-M."/>
            <person name="Dessus-Babus S."/>
            <person name="Altorfer M."/>
            <person name="Burckhardt D."/>
            <person name="Oertli M."/>
            <person name="Naumann U."/>
            <person name="Petersen F."/>
            <person name="Wong J."/>
        </authorList>
    </citation>
    <scope>NUCLEOTIDE SEQUENCE</scope>
    <source>
        <strain evidence="6">GSM-AAB239-AS_SAM_17_03QT</strain>
        <tissue evidence="6">Leaf</tissue>
    </source>
</reference>
<name>A0AAX6IES3_IRIPA</name>
<dbReference type="CDD" id="cd16649">
    <property type="entry name" value="mRING-HC-C3HC5_CGRF1-like"/>
    <property type="match status" value="1"/>
</dbReference>
<accession>A0AAX6IES3</accession>
<sequence>MAVEAQYPSNLVFLNGSSSEKENKRKKEEEVVVVVDYYNHQQHQPPLFFSTNGEPSHGGRDDNNPRARGRDSRTHLRPPPSVSTGLRLSSRDLSAHTHQELDHFLLAQGEQLRRTLAEKRQQHYRALLAAAEESAARRMREKQAELDRAAQGIAELEARLARLQAESMAWQAKAVADQAAAASLHARLQRASSAPVRTVGPKPDERGESPAAEDAESACAEPFRSGFCRSCRVSPVSVVLLPCRHLCLCAGCDAVTAGECCPVCGSARTGSVPVFL</sequence>
<keyword evidence="2" id="KW-0863">Zinc-finger</keyword>
<dbReference type="Gene3D" id="3.30.40.10">
    <property type="entry name" value="Zinc/RING finger domain, C3HC4 (zinc finger)"/>
    <property type="match status" value="1"/>
</dbReference>
<evidence type="ECO:0000256" key="3">
    <source>
        <dbReference type="ARBA" id="ARBA00022833"/>
    </source>
</evidence>
<dbReference type="EMBL" id="JANAVB010002199">
    <property type="protein sequence ID" value="KAJ6851433.1"/>
    <property type="molecule type" value="Genomic_DNA"/>
</dbReference>
<feature type="region of interest" description="Disordered" evidence="5">
    <location>
        <begin position="43"/>
        <end position="87"/>
    </location>
</feature>
<feature type="region of interest" description="Disordered" evidence="5">
    <location>
        <begin position="192"/>
        <end position="215"/>
    </location>
</feature>
<evidence type="ECO:0000313" key="6">
    <source>
        <dbReference type="EMBL" id="KAJ6851433.1"/>
    </source>
</evidence>
<feature type="coiled-coil region" evidence="4">
    <location>
        <begin position="139"/>
        <end position="173"/>
    </location>
</feature>
<keyword evidence="3" id="KW-0862">Zinc</keyword>
<dbReference type="PIRSF" id="PIRSF036836">
    <property type="entry name" value="RNase_bind_SBP1"/>
    <property type="match status" value="1"/>
</dbReference>
<evidence type="ECO:0000256" key="5">
    <source>
        <dbReference type="SAM" id="MobiDB-lite"/>
    </source>
</evidence>
<protein>
    <submittedName>
        <fullName evidence="6">BOI-related E3 ubiquitin-protein ligase 1</fullName>
    </submittedName>
</protein>
<dbReference type="AlphaFoldDB" id="A0AAX6IES3"/>
<evidence type="ECO:0000256" key="1">
    <source>
        <dbReference type="ARBA" id="ARBA00022723"/>
    </source>
</evidence>
<dbReference type="GO" id="GO:0004842">
    <property type="term" value="F:ubiquitin-protein transferase activity"/>
    <property type="evidence" value="ECO:0007669"/>
    <property type="project" value="TreeGrafter"/>
</dbReference>
<gene>
    <name evidence="6" type="ORF">M6B38_258990</name>
</gene>
<dbReference type="InterPro" id="IPR013083">
    <property type="entry name" value="Znf_RING/FYVE/PHD"/>
</dbReference>
<dbReference type="PANTHER" id="PTHR42647">
    <property type="entry name" value="SBP (S-RIBONUCLEASE BINDING PROTEIN) FAMILY PROTEIN"/>
    <property type="match status" value="1"/>
</dbReference>
<feature type="compositionally biased region" description="Basic and acidic residues" evidence="5">
    <location>
        <begin position="57"/>
        <end position="74"/>
    </location>
</feature>
<keyword evidence="7" id="KW-1185">Reference proteome</keyword>
<dbReference type="Pfam" id="PF13920">
    <property type="entry name" value="zf-C3HC4_3"/>
    <property type="match status" value="1"/>
</dbReference>
<evidence type="ECO:0000256" key="4">
    <source>
        <dbReference type="SAM" id="Coils"/>
    </source>
</evidence>
<keyword evidence="1" id="KW-0479">Metal-binding</keyword>
<comment type="caution">
    <text evidence="6">The sequence shown here is derived from an EMBL/GenBank/DDBJ whole genome shotgun (WGS) entry which is preliminary data.</text>
</comment>
<organism evidence="6 7">
    <name type="scientific">Iris pallida</name>
    <name type="common">Sweet iris</name>
    <dbReference type="NCBI Taxonomy" id="29817"/>
    <lineage>
        <taxon>Eukaryota</taxon>
        <taxon>Viridiplantae</taxon>
        <taxon>Streptophyta</taxon>
        <taxon>Embryophyta</taxon>
        <taxon>Tracheophyta</taxon>
        <taxon>Spermatophyta</taxon>
        <taxon>Magnoliopsida</taxon>
        <taxon>Liliopsida</taxon>
        <taxon>Asparagales</taxon>
        <taxon>Iridaceae</taxon>
        <taxon>Iridoideae</taxon>
        <taxon>Irideae</taxon>
        <taxon>Iris</taxon>
    </lineage>
</organism>
<proteinExistence type="predicted"/>
<dbReference type="PANTHER" id="PTHR42647:SF5">
    <property type="entry name" value="SBP (S-RIBONUCLEASE BINDING PROTEIN) FAMILY PROTEIN"/>
    <property type="match status" value="1"/>
</dbReference>
<evidence type="ECO:0000313" key="7">
    <source>
        <dbReference type="Proteomes" id="UP001140949"/>
    </source>
</evidence>
<dbReference type="GO" id="GO:0008270">
    <property type="term" value="F:zinc ion binding"/>
    <property type="evidence" value="ECO:0007669"/>
    <property type="project" value="UniProtKB-KW"/>
</dbReference>
<dbReference type="Proteomes" id="UP001140949">
    <property type="component" value="Unassembled WGS sequence"/>
</dbReference>
<feature type="compositionally biased region" description="Polar residues" evidence="5">
    <location>
        <begin position="43"/>
        <end position="54"/>
    </location>
</feature>